<keyword evidence="2" id="KW-0472">Membrane</keyword>
<evidence type="ECO:0000313" key="4">
    <source>
        <dbReference type="EMBL" id="MFC4556210.1"/>
    </source>
</evidence>
<feature type="compositionally biased region" description="Pro residues" evidence="1">
    <location>
        <begin position="546"/>
        <end position="577"/>
    </location>
</feature>
<keyword evidence="2" id="KW-0812">Transmembrane</keyword>
<evidence type="ECO:0000259" key="3">
    <source>
        <dbReference type="Pfam" id="PF03703"/>
    </source>
</evidence>
<dbReference type="Proteomes" id="UP001595955">
    <property type="component" value="Unassembled WGS sequence"/>
</dbReference>
<feature type="transmembrane region" description="Helical" evidence="2">
    <location>
        <begin position="267"/>
        <end position="285"/>
    </location>
</feature>
<reference evidence="5" key="1">
    <citation type="journal article" date="2019" name="Int. J. Syst. Evol. Microbiol.">
        <title>The Global Catalogue of Microorganisms (GCM) 10K type strain sequencing project: providing services to taxonomists for standard genome sequencing and annotation.</title>
        <authorList>
            <consortium name="The Broad Institute Genomics Platform"/>
            <consortium name="The Broad Institute Genome Sequencing Center for Infectious Disease"/>
            <person name="Wu L."/>
            <person name="Ma J."/>
        </authorList>
    </citation>
    <scope>NUCLEOTIDE SEQUENCE [LARGE SCALE GENOMIC DNA]</scope>
    <source>
        <strain evidence="5">JCM 3369</strain>
    </source>
</reference>
<dbReference type="InterPro" id="IPR014529">
    <property type="entry name" value="UCP026631"/>
</dbReference>
<keyword evidence="5" id="KW-1185">Reference proteome</keyword>
<protein>
    <submittedName>
        <fullName evidence="4">PH domain-containing protein</fullName>
    </submittedName>
</protein>
<organism evidence="4 5">
    <name type="scientific">Georgenia faecalis</name>
    <dbReference type="NCBI Taxonomy" id="2483799"/>
    <lineage>
        <taxon>Bacteria</taxon>
        <taxon>Bacillati</taxon>
        <taxon>Actinomycetota</taxon>
        <taxon>Actinomycetes</taxon>
        <taxon>Micrococcales</taxon>
        <taxon>Bogoriellaceae</taxon>
        <taxon>Georgenia</taxon>
    </lineage>
</organism>
<evidence type="ECO:0000313" key="5">
    <source>
        <dbReference type="Proteomes" id="UP001595955"/>
    </source>
</evidence>
<feature type="region of interest" description="Disordered" evidence="1">
    <location>
        <begin position="499"/>
        <end position="577"/>
    </location>
</feature>
<evidence type="ECO:0000256" key="2">
    <source>
        <dbReference type="SAM" id="Phobius"/>
    </source>
</evidence>
<gene>
    <name evidence="4" type="ORF">ACFO3F_13210</name>
</gene>
<feature type="domain" description="YdbS-like PH" evidence="3">
    <location>
        <begin position="420"/>
        <end position="494"/>
    </location>
</feature>
<dbReference type="RefSeq" id="WP_387967742.1">
    <property type="nucleotide sequence ID" value="NZ_JBHSGF010000010.1"/>
</dbReference>
<dbReference type="PANTHER" id="PTHR34473">
    <property type="entry name" value="UPF0699 TRANSMEMBRANE PROTEIN YDBS"/>
    <property type="match status" value="1"/>
</dbReference>
<proteinExistence type="predicted"/>
<dbReference type="InterPro" id="IPR005182">
    <property type="entry name" value="YdbS-like_PH"/>
</dbReference>
<dbReference type="PIRSF" id="PIRSF026631">
    <property type="entry name" value="UCP026631"/>
    <property type="match status" value="1"/>
</dbReference>
<feature type="domain" description="YdbS-like PH" evidence="3">
    <location>
        <begin position="102"/>
        <end position="181"/>
    </location>
</feature>
<dbReference type="Pfam" id="PF03703">
    <property type="entry name" value="bPH_2"/>
    <property type="match status" value="3"/>
</dbReference>
<feature type="compositionally biased region" description="Pro residues" evidence="1">
    <location>
        <begin position="520"/>
        <end position="539"/>
    </location>
</feature>
<comment type="caution">
    <text evidence="4">The sequence shown here is derived from an EMBL/GenBank/DDBJ whole genome shotgun (WGS) entry which is preliminary data.</text>
</comment>
<accession>A0ABV9DBQ5</accession>
<feature type="transmembrane region" description="Helical" evidence="2">
    <location>
        <begin position="42"/>
        <end position="61"/>
    </location>
</feature>
<feature type="compositionally biased region" description="Low complexity" evidence="1">
    <location>
        <begin position="206"/>
        <end position="217"/>
    </location>
</feature>
<feature type="transmembrane region" description="Helical" evidence="2">
    <location>
        <begin position="237"/>
        <end position="261"/>
    </location>
</feature>
<feature type="compositionally biased region" description="Basic and acidic residues" evidence="1">
    <location>
        <begin position="499"/>
        <end position="515"/>
    </location>
</feature>
<feature type="domain" description="YdbS-like PH" evidence="3">
    <location>
        <begin position="293"/>
        <end position="350"/>
    </location>
</feature>
<evidence type="ECO:0000256" key="1">
    <source>
        <dbReference type="SAM" id="MobiDB-lite"/>
    </source>
</evidence>
<dbReference type="EMBL" id="JBHSGF010000010">
    <property type="protein sequence ID" value="MFC4556210.1"/>
    <property type="molecule type" value="Genomic_DNA"/>
</dbReference>
<name>A0ABV9DBQ5_9MICO</name>
<dbReference type="PANTHER" id="PTHR34473:SF2">
    <property type="entry name" value="UPF0699 TRANSMEMBRANE PROTEIN YDBT"/>
    <property type="match status" value="1"/>
</dbReference>
<sequence>MNAVGPRGTGPAGVTGAASAAEAAPAPEQHLEWRRVHKITPVLNAWKVIVAVLAVLVYQNVEVVGDLWLQRNRVDWAVVGLIVAGVVLVLLALLAIYSTLSWRMMRYAVGDDAVYLHSGILFRQQRHARLNRIQAIDVVQPLLARIFGLAQLKIETAGGAGSSVVLAFLQEDEAQRLRREILDRAAGVQRGPAAPSVSAPPPPGGQPSASGPAARPAAPLLDPVPERELLTVPVNRLVGSLLLSGSSITFLLFLVALTVAAVAAESAGVLVGALPGIVGWGGYLWSRFSGGFAFRAAVSSDGIRLRHGLLEQRSQTVPPGRVQAVQLTQPLLWRRRGWWRVVVNVAGYGAENEASGGTTSGVLLPVGPRGDALTAMWLVVPDLGADDARAVLDAALEGSGEGAGFITSPRSARWLDWITWRRNGLRITDRAMLIRTGRITRTLTIVPHERTQSLAIEQGPWERRLDLANLTIASVPGPVSPRVHHLHAATALRLLGEQADRARSARSHESPEEWVQRVCPPGPGAGTPPAPLQGQPVPPQGQRFAPPAPPPPPQGAPVPPLPPQGAPVPPPPPQGAP</sequence>
<feature type="non-terminal residue" evidence="4">
    <location>
        <position position="577"/>
    </location>
</feature>
<feature type="region of interest" description="Disordered" evidence="1">
    <location>
        <begin position="188"/>
        <end position="217"/>
    </location>
</feature>
<feature type="transmembrane region" description="Helical" evidence="2">
    <location>
        <begin position="76"/>
        <end position="97"/>
    </location>
</feature>
<keyword evidence="2" id="KW-1133">Transmembrane helix</keyword>